<protein>
    <submittedName>
        <fullName evidence="1">Uncharacterized protein</fullName>
    </submittedName>
</protein>
<gene>
    <name evidence="1" type="ORF">IWW38_005338</name>
</gene>
<sequence length="448" mass="49702">MRKNTDLTLRLEQALRRAAELEHERNLLRVRVAELGGSNQPTPNIPPSSLPDFSTPLSAAAADSDESELVGAMDVMSQSNVLSTMDRELSEQAERHEHQIESVRRHFTSRLELVQESLIVVQKERDVALQRLVNANLPAKSELRAAGSAAATATGRSNATTPPNRRTLGIDTASNGATSTTPTKLRLPSRNVKGIRHQDLSSPNTPLSRVSSSAELRGNNKLFAQQIVRMGSSSHISTTALALHDDTSPLMRKMQDEIDRLKRENKRVVDNSSAECEQLTLQIQEQAKEISGLRRQHTGRRESHRYSLLPFKENSWGATKSAAAASTSSSAATASHSHHDHQQQQIDSDIGPHSSGRDRRNGTDVSGPNLLRAAYIKAVVENELQRCVRARQLLRERDSFLAEQDQLMNQQNDLLLSMQNLQQDSEMAMASDEDDTSDDYKSMQMQRV</sequence>
<evidence type="ECO:0000313" key="1">
    <source>
        <dbReference type="EMBL" id="KAJ2885287.1"/>
    </source>
</evidence>
<reference evidence="1" key="1">
    <citation type="submission" date="2022-07" db="EMBL/GenBank/DDBJ databases">
        <title>Phylogenomic reconstructions and comparative analyses of Kickxellomycotina fungi.</title>
        <authorList>
            <person name="Reynolds N.K."/>
            <person name="Stajich J.E."/>
            <person name="Barry K."/>
            <person name="Grigoriev I.V."/>
            <person name="Crous P."/>
            <person name="Smith M.E."/>
        </authorList>
    </citation>
    <scope>NUCLEOTIDE SEQUENCE</scope>
    <source>
        <strain evidence="1">CBS 190363</strain>
    </source>
</reference>
<accession>A0ACC1LV16</accession>
<proteinExistence type="predicted"/>
<dbReference type="EMBL" id="JANBVB010002434">
    <property type="protein sequence ID" value="KAJ2885287.1"/>
    <property type="molecule type" value="Genomic_DNA"/>
</dbReference>
<organism evidence="1 2">
    <name type="scientific">Coemansia aciculifera</name>
    <dbReference type="NCBI Taxonomy" id="417176"/>
    <lineage>
        <taxon>Eukaryota</taxon>
        <taxon>Fungi</taxon>
        <taxon>Fungi incertae sedis</taxon>
        <taxon>Zoopagomycota</taxon>
        <taxon>Kickxellomycotina</taxon>
        <taxon>Kickxellomycetes</taxon>
        <taxon>Kickxellales</taxon>
        <taxon>Kickxellaceae</taxon>
        <taxon>Coemansia</taxon>
    </lineage>
</organism>
<evidence type="ECO:0000313" key="2">
    <source>
        <dbReference type="Proteomes" id="UP001139981"/>
    </source>
</evidence>
<keyword evidence="2" id="KW-1185">Reference proteome</keyword>
<dbReference type="Proteomes" id="UP001139981">
    <property type="component" value="Unassembled WGS sequence"/>
</dbReference>
<name>A0ACC1LV16_9FUNG</name>
<feature type="non-terminal residue" evidence="1">
    <location>
        <position position="448"/>
    </location>
</feature>
<comment type="caution">
    <text evidence="1">The sequence shown here is derived from an EMBL/GenBank/DDBJ whole genome shotgun (WGS) entry which is preliminary data.</text>
</comment>